<dbReference type="OrthoDB" id="426386at2759"/>
<feature type="transmembrane region" description="Helical" evidence="1">
    <location>
        <begin position="150"/>
        <end position="173"/>
    </location>
</feature>
<evidence type="ECO:0000256" key="1">
    <source>
        <dbReference type="SAM" id="Phobius"/>
    </source>
</evidence>
<keyword evidence="1" id="KW-0812">Transmembrane</keyword>
<evidence type="ECO:0000313" key="3">
    <source>
        <dbReference type="EMBL" id="CAG8501574.1"/>
    </source>
</evidence>
<evidence type="ECO:0000259" key="2">
    <source>
        <dbReference type="Pfam" id="PF06916"/>
    </source>
</evidence>
<reference evidence="3" key="1">
    <citation type="submission" date="2021-06" db="EMBL/GenBank/DDBJ databases">
        <authorList>
            <person name="Kallberg Y."/>
            <person name="Tangrot J."/>
            <person name="Rosling A."/>
        </authorList>
    </citation>
    <scope>NUCLEOTIDE SEQUENCE</scope>
    <source>
        <strain evidence="3">MT106</strain>
    </source>
</reference>
<organism evidence="3 4">
    <name type="scientific">Ambispora gerdemannii</name>
    <dbReference type="NCBI Taxonomy" id="144530"/>
    <lineage>
        <taxon>Eukaryota</taxon>
        <taxon>Fungi</taxon>
        <taxon>Fungi incertae sedis</taxon>
        <taxon>Mucoromycota</taxon>
        <taxon>Glomeromycotina</taxon>
        <taxon>Glomeromycetes</taxon>
        <taxon>Archaeosporales</taxon>
        <taxon>Ambisporaceae</taxon>
        <taxon>Ambispora</taxon>
    </lineage>
</organism>
<dbReference type="AlphaFoldDB" id="A0A9N9F1C6"/>
<dbReference type="InterPro" id="IPR045866">
    <property type="entry name" value="FAM210A/B-like"/>
</dbReference>
<feature type="domain" description="DUF1279" evidence="2">
    <location>
        <begin position="142"/>
        <end position="274"/>
    </location>
</feature>
<dbReference type="PANTHER" id="PTHR21377:SF0">
    <property type="entry name" value="PROTEIN FAM210B, MITOCHONDRIAL"/>
    <property type="match status" value="1"/>
</dbReference>
<keyword evidence="1" id="KW-1133">Transmembrane helix</keyword>
<comment type="caution">
    <text evidence="3">The sequence shown here is derived from an EMBL/GenBank/DDBJ whole genome shotgun (WGS) entry which is preliminary data.</text>
</comment>
<dbReference type="EMBL" id="CAJVPL010000476">
    <property type="protein sequence ID" value="CAG8501574.1"/>
    <property type="molecule type" value="Genomic_DNA"/>
</dbReference>
<dbReference type="GO" id="GO:0005739">
    <property type="term" value="C:mitochondrion"/>
    <property type="evidence" value="ECO:0007669"/>
    <property type="project" value="TreeGrafter"/>
</dbReference>
<evidence type="ECO:0000313" key="4">
    <source>
        <dbReference type="Proteomes" id="UP000789831"/>
    </source>
</evidence>
<dbReference type="InterPro" id="IPR009688">
    <property type="entry name" value="FAM210A/B-like_dom"/>
</dbReference>
<name>A0A9N9F1C6_9GLOM</name>
<gene>
    <name evidence="3" type="ORF">AGERDE_LOCUS4275</name>
</gene>
<dbReference type="Pfam" id="PF06916">
    <property type="entry name" value="FAM210A-B_dom"/>
    <property type="match status" value="1"/>
</dbReference>
<keyword evidence="1" id="KW-0472">Membrane</keyword>
<dbReference type="PANTHER" id="PTHR21377">
    <property type="entry name" value="PROTEIN FAM210B, MITOCHONDRIAL"/>
    <property type="match status" value="1"/>
</dbReference>
<proteinExistence type="predicted"/>
<accession>A0A9N9F1C6</accession>
<sequence>MFRWKHVIPLAERGSSKLFLTRDSDILPLSFISFSWSSPLVYVRATFNNPTRQPTTLFIQPDNNKFVINSTIPHYSKFYSIFVSKPKINTTTHWPLTFSRHKNLSASSRDCILHVRRYPHSKTPSTSTRIENAGESLSMFSRLKLLTRRYGASAVVIYLAISAMDLAATFILLQSGGGERVKKIEDWITETFGINTIYRQNRDDNKDRNLNTTIMISSQENNTTLSMITNDDGGNSGSDSTKQTPSLMSTLVIAYGIHKILLPLRLGVTAAMTPPLVRKLRSMGWDIGRQI</sequence>
<protein>
    <submittedName>
        <fullName evidence="3">8692_t:CDS:1</fullName>
    </submittedName>
</protein>
<keyword evidence="4" id="KW-1185">Reference proteome</keyword>
<dbReference type="Proteomes" id="UP000789831">
    <property type="component" value="Unassembled WGS sequence"/>
</dbReference>